<dbReference type="CDD" id="cd05008">
    <property type="entry name" value="SIS_GlmS_GlmD_1"/>
    <property type="match status" value="1"/>
</dbReference>
<dbReference type="OrthoDB" id="9782098at2"/>
<feature type="domain" description="SIS" evidence="2">
    <location>
        <begin position="29"/>
        <end position="172"/>
    </location>
</feature>
<keyword evidence="3" id="KW-0032">Aminotransferase</keyword>
<evidence type="ECO:0000313" key="3">
    <source>
        <dbReference type="EMBL" id="PNU01508.1"/>
    </source>
</evidence>
<accession>A0A2K2FN54</accession>
<keyword evidence="3" id="KW-0808">Transferase</keyword>
<proteinExistence type="predicted"/>
<evidence type="ECO:0000313" key="4">
    <source>
        <dbReference type="Proteomes" id="UP000236151"/>
    </source>
</evidence>
<dbReference type="EMBL" id="NIOJ01000001">
    <property type="protein sequence ID" value="PNU01508.1"/>
    <property type="molecule type" value="Genomic_DNA"/>
</dbReference>
<dbReference type="PROSITE" id="PS51464">
    <property type="entry name" value="SIS"/>
    <property type="match status" value="2"/>
</dbReference>
<evidence type="ECO:0000256" key="1">
    <source>
        <dbReference type="ARBA" id="ARBA00022737"/>
    </source>
</evidence>
<dbReference type="GO" id="GO:0008483">
    <property type="term" value="F:transaminase activity"/>
    <property type="evidence" value="ECO:0007669"/>
    <property type="project" value="UniProtKB-KW"/>
</dbReference>
<dbReference type="CDD" id="cd05009">
    <property type="entry name" value="SIS_GlmS_GlmD_2"/>
    <property type="match status" value="1"/>
</dbReference>
<dbReference type="InterPro" id="IPR035466">
    <property type="entry name" value="GlmS/AgaS_SIS"/>
</dbReference>
<dbReference type="Pfam" id="PF01380">
    <property type="entry name" value="SIS"/>
    <property type="match status" value="2"/>
</dbReference>
<dbReference type="SUPFAM" id="SSF53697">
    <property type="entry name" value="SIS domain"/>
    <property type="match status" value="1"/>
</dbReference>
<dbReference type="Gene3D" id="3.40.50.10490">
    <property type="entry name" value="Glucose-6-phosphate isomerase like protein, domain 1"/>
    <property type="match status" value="2"/>
</dbReference>
<dbReference type="InterPro" id="IPR001347">
    <property type="entry name" value="SIS_dom"/>
</dbReference>
<name>A0A2K2FN54_9CLOT</name>
<dbReference type="AlphaFoldDB" id="A0A2K2FN54"/>
<evidence type="ECO:0000259" key="2">
    <source>
        <dbReference type="PROSITE" id="PS51464"/>
    </source>
</evidence>
<dbReference type="RefSeq" id="WP_103079737.1">
    <property type="nucleotide sequence ID" value="NZ_CP021850.1"/>
</dbReference>
<gene>
    <name evidence="3" type="ORF">CDQ84_00420</name>
</gene>
<keyword evidence="4" id="KW-1185">Reference proteome</keyword>
<comment type="caution">
    <text evidence="3">The sequence shown here is derived from an EMBL/GenBank/DDBJ whole genome shotgun (WGS) entry which is preliminary data.</text>
</comment>
<reference evidence="3 4" key="1">
    <citation type="submission" date="2017-06" db="EMBL/GenBank/DDBJ databases">
        <title>Investigating the central metabolism of Clostridium thermosuccinogenes.</title>
        <authorList>
            <person name="Koendjbiharie J.G."/>
            <person name="van Kranenburg R."/>
        </authorList>
    </citation>
    <scope>NUCLEOTIDE SEQUENCE [LARGE SCALE GENOMIC DNA]</scope>
    <source>
        <strain evidence="3 4">DSM 5806</strain>
    </source>
</reference>
<dbReference type="GO" id="GO:0097367">
    <property type="term" value="F:carbohydrate derivative binding"/>
    <property type="evidence" value="ECO:0007669"/>
    <property type="project" value="InterPro"/>
</dbReference>
<dbReference type="PANTHER" id="PTHR10937">
    <property type="entry name" value="GLUCOSAMINE--FRUCTOSE-6-PHOSPHATE AMINOTRANSFERASE, ISOMERIZING"/>
    <property type="match status" value="1"/>
</dbReference>
<dbReference type="KEGG" id="cthd:CDO33_16410"/>
<sequence>MVKMWEEICEQPAALKRCLETNREVINMLVEALDSHDISSVVIAARGTSDHAGIYGKYVIESTLGIPVALAAPSVVTVYGKSLKLKNSLVIGISQSGKAADVLEIIREGNKQGAITVAITNFNDSPLANEASYHLYTDAGLEKSVAATKTFTTQMYLLANLAAVWAKDADMQQQLSKVPDLVSKTLELSDVIKEKVQRYRYMNECFVLARGMNYSIAMETALKIQETCYIRARAYAVSDFHHGPFAMIDKDMPVILLAPEGPSLKDNEEMIHKLKDAGAELVIFSDKDEILELGTTSFRIPKAGSDLLSPFCNAVVAQMFACNLSLARGLNPDSPRGLSKVTITK</sequence>
<protein>
    <submittedName>
        <fullName evidence="3">Glutamine--fructose-6-phosphate aminotransferase</fullName>
    </submittedName>
</protein>
<organism evidence="3 4">
    <name type="scientific">Clostridium thermosuccinogenes</name>
    <dbReference type="NCBI Taxonomy" id="84032"/>
    <lineage>
        <taxon>Bacteria</taxon>
        <taxon>Bacillati</taxon>
        <taxon>Bacillota</taxon>
        <taxon>Clostridia</taxon>
        <taxon>Eubacteriales</taxon>
        <taxon>Clostridiaceae</taxon>
        <taxon>Clostridium</taxon>
    </lineage>
</organism>
<keyword evidence="1" id="KW-0677">Repeat</keyword>
<dbReference type="GO" id="GO:1901135">
    <property type="term" value="P:carbohydrate derivative metabolic process"/>
    <property type="evidence" value="ECO:0007669"/>
    <property type="project" value="InterPro"/>
</dbReference>
<dbReference type="InterPro" id="IPR035490">
    <property type="entry name" value="GlmS/FrlB_SIS"/>
</dbReference>
<dbReference type="InterPro" id="IPR046348">
    <property type="entry name" value="SIS_dom_sf"/>
</dbReference>
<feature type="domain" description="SIS" evidence="2">
    <location>
        <begin position="192"/>
        <end position="335"/>
    </location>
</feature>
<dbReference type="Proteomes" id="UP000236151">
    <property type="component" value="Unassembled WGS sequence"/>
</dbReference>
<dbReference type="PANTHER" id="PTHR10937:SF8">
    <property type="entry name" value="AMINOTRANSFERASE-RELATED"/>
    <property type="match status" value="1"/>
</dbReference>